<feature type="domain" description="Glutamine amidotransferase" evidence="1">
    <location>
        <begin position="94"/>
        <end position="243"/>
    </location>
</feature>
<name>A0A6A6VKA9_9PLEO</name>
<evidence type="ECO:0000259" key="1">
    <source>
        <dbReference type="Pfam" id="PF00117"/>
    </source>
</evidence>
<dbReference type="Gene3D" id="3.40.50.880">
    <property type="match status" value="1"/>
</dbReference>
<keyword evidence="3" id="KW-1185">Reference proteome</keyword>
<organism evidence="2 3">
    <name type="scientific">Sporormia fimetaria CBS 119925</name>
    <dbReference type="NCBI Taxonomy" id="1340428"/>
    <lineage>
        <taxon>Eukaryota</taxon>
        <taxon>Fungi</taxon>
        <taxon>Dikarya</taxon>
        <taxon>Ascomycota</taxon>
        <taxon>Pezizomycotina</taxon>
        <taxon>Dothideomycetes</taxon>
        <taxon>Pleosporomycetidae</taxon>
        <taxon>Pleosporales</taxon>
        <taxon>Sporormiaceae</taxon>
        <taxon>Sporormia</taxon>
    </lineage>
</organism>
<sequence>MGDNKNTGHVGDDKENVRIVPSSHPDKVRMLVLETADLHPEFKKEYDGFGNILGEVFKQAGEEHDPKLGIETVIRYIVEDKGGKVPTADDIGDDIHAILITGSMYDAHEDVEWIHKLMALIKDLWVKRPDIRFSGICFGHQILCRTLGSKVEKEPNGEWEVSHTAINLTEVGRKIFNLPENKNKIHLHQMHQDYVVAAPEPTEENKDLLPPGTKVHVWGKSEHTGVQGCYINKRLFTSQGHMELNEDLVKSGLEKRVEAGAMEEDKADAAAERAHWVHDGQLVAKAVLRFFHGDDDKVE</sequence>
<dbReference type="GO" id="GO:0005829">
    <property type="term" value="C:cytosol"/>
    <property type="evidence" value="ECO:0007669"/>
    <property type="project" value="TreeGrafter"/>
</dbReference>
<reference evidence="2" key="1">
    <citation type="journal article" date="2020" name="Stud. Mycol.">
        <title>101 Dothideomycetes genomes: a test case for predicting lifestyles and emergence of pathogens.</title>
        <authorList>
            <person name="Haridas S."/>
            <person name="Albert R."/>
            <person name="Binder M."/>
            <person name="Bloem J."/>
            <person name="Labutti K."/>
            <person name="Salamov A."/>
            <person name="Andreopoulos B."/>
            <person name="Baker S."/>
            <person name="Barry K."/>
            <person name="Bills G."/>
            <person name="Bluhm B."/>
            <person name="Cannon C."/>
            <person name="Castanera R."/>
            <person name="Culley D."/>
            <person name="Daum C."/>
            <person name="Ezra D."/>
            <person name="Gonzalez J."/>
            <person name="Henrissat B."/>
            <person name="Kuo A."/>
            <person name="Liang C."/>
            <person name="Lipzen A."/>
            <person name="Lutzoni F."/>
            <person name="Magnuson J."/>
            <person name="Mondo S."/>
            <person name="Nolan M."/>
            <person name="Ohm R."/>
            <person name="Pangilinan J."/>
            <person name="Park H.-J."/>
            <person name="Ramirez L."/>
            <person name="Alfaro M."/>
            <person name="Sun H."/>
            <person name="Tritt A."/>
            <person name="Yoshinaga Y."/>
            <person name="Zwiers L.-H."/>
            <person name="Turgeon B."/>
            <person name="Goodwin S."/>
            <person name="Spatafora J."/>
            <person name="Crous P."/>
            <person name="Grigoriev I."/>
        </authorList>
    </citation>
    <scope>NUCLEOTIDE SEQUENCE</scope>
    <source>
        <strain evidence="2">CBS 119925</strain>
    </source>
</reference>
<gene>
    <name evidence="2" type="ORF">M011DRAFT_474533</name>
</gene>
<dbReference type="PANTHER" id="PTHR42695">
    <property type="entry name" value="GLUTAMINE AMIDOTRANSFERASE YLR126C-RELATED"/>
    <property type="match status" value="1"/>
</dbReference>
<dbReference type="OrthoDB" id="92161at2759"/>
<evidence type="ECO:0000313" key="3">
    <source>
        <dbReference type="Proteomes" id="UP000799440"/>
    </source>
</evidence>
<dbReference type="InterPro" id="IPR017926">
    <property type="entry name" value="GATASE"/>
</dbReference>
<proteinExistence type="predicted"/>
<dbReference type="SUPFAM" id="SSF52317">
    <property type="entry name" value="Class I glutamine amidotransferase-like"/>
    <property type="match status" value="1"/>
</dbReference>
<dbReference type="EMBL" id="MU006563">
    <property type="protein sequence ID" value="KAF2751062.1"/>
    <property type="molecule type" value="Genomic_DNA"/>
</dbReference>
<accession>A0A6A6VKA9</accession>
<protein>
    <submittedName>
        <fullName evidence="2">Class I glutamine amidotransferase-like protein</fullName>
    </submittedName>
</protein>
<dbReference type="AlphaFoldDB" id="A0A6A6VKA9"/>
<dbReference type="InterPro" id="IPR044992">
    <property type="entry name" value="ChyE-like"/>
</dbReference>
<dbReference type="CDD" id="cd01741">
    <property type="entry name" value="GATase1_1"/>
    <property type="match status" value="1"/>
</dbReference>
<dbReference type="Pfam" id="PF00117">
    <property type="entry name" value="GATase"/>
    <property type="match status" value="1"/>
</dbReference>
<dbReference type="InterPro" id="IPR029062">
    <property type="entry name" value="Class_I_gatase-like"/>
</dbReference>
<keyword evidence="2" id="KW-0315">Glutamine amidotransferase</keyword>
<dbReference type="PANTHER" id="PTHR42695:SF4">
    <property type="entry name" value="GLUTAMINE AMIDOTRANSFERASE DOMAIN-CONTAINING PROTEIN"/>
    <property type="match status" value="1"/>
</dbReference>
<evidence type="ECO:0000313" key="2">
    <source>
        <dbReference type="EMBL" id="KAF2751062.1"/>
    </source>
</evidence>
<dbReference type="GO" id="GO:0005634">
    <property type="term" value="C:nucleus"/>
    <property type="evidence" value="ECO:0007669"/>
    <property type="project" value="TreeGrafter"/>
</dbReference>
<dbReference type="Proteomes" id="UP000799440">
    <property type="component" value="Unassembled WGS sequence"/>
</dbReference>